<keyword evidence="4" id="KW-0411">Iron-sulfur</keyword>
<dbReference type="GO" id="GO:0016651">
    <property type="term" value="F:oxidoreductase activity, acting on NAD(P)H"/>
    <property type="evidence" value="ECO:0007669"/>
    <property type="project" value="InterPro"/>
</dbReference>
<name>A0A317G0L3_BUTFI</name>
<geneLocation type="plasmid" evidence="8">
    <name>pinbov266</name>
</geneLocation>
<evidence type="ECO:0000256" key="4">
    <source>
        <dbReference type="ARBA" id="ARBA00023014"/>
    </source>
</evidence>
<dbReference type="GO" id="GO:0046872">
    <property type="term" value="F:metal ion binding"/>
    <property type="evidence" value="ECO:0007669"/>
    <property type="project" value="UniProtKB-KW"/>
</dbReference>
<protein>
    <submittedName>
        <fullName evidence="7">Hydrogenase</fullName>
    </submittedName>
</protein>
<gene>
    <name evidence="7" type="ORF">CPT75_00675</name>
</gene>
<dbReference type="InterPro" id="IPR017900">
    <property type="entry name" value="4Fe4S_Fe_S_CS"/>
</dbReference>
<keyword evidence="8" id="KW-1185">Reference proteome</keyword>
<comment type="caution">
    <text evidence="7">The sequence shown here is derived from an EMBL/GenBank/DDBJ whole genome shotgun (WGS) entry which is preliminary data.</text>
</comment>
<dbReference type="RefSeq" id="WP_110074459.1">
    <property type="nucleotide sequence ID" value="NZ_CM009897.1"/>
</dbReference>
<sequence>MSIMTFKKSMLSNLFKKPVTTKYPFEPSEYPEGSRGHIEIEIEKCISCTLCAINCPSGAIKVDRVARTWEINRFDCIQCGYCTQKCPKKCLHMEAGYQTPGPEKNVAHYDRPPEPEKPVVATQANNTANTAK</sequence>
<organism evidence="7 8">
    <name type="scientific">Butyrivibrio fibrisolvens</name>
    <dbReference type="NCBI Taxonomy" id="831"/>
    <lineage>
        <taxon>Bacteria</taxon>
        <taxon>Bacillati</taxon>
        <taxon>Bacillota</taxon>
        <taxon>Clostridia</taxon>
        <taxon>Lachnospirales</taxon>
        <taxon>Lachnospiraceae</taxon>
        <taxon>Butyrivibrio</taxon>
    </lineage>
</organism>
<keyword evidence="7" id="KW-0614">Plasmid</keyword>
<dbReference type="SUPFAM" id="SSF46548">
    <property type="entry name" value="alpha-helical ferredoxin"/>
    <property type="match status" value="1"/>
</dbReference>
<dbReference type="InterPro" id="IPR010226">
    <property type="entry name" value="NADH_quinone_OxRdtase_chainI"/>
</dbReference>
<dbReference type="Pfam" id="PF13187">
    <property type="entry name" value="Fer4_9"/>
    <property type="match status" value="1"/>
</dbReference>
<dbReference type="EMBL" id="NXNG01000002">
    <property type="protein sequence ID" value="PWT25930.1"/>
    <property type="molecule type" value="Genomic_DNA"/>
</dbReference>
<dbReference type="PANTHER" id="PTHR10849">
    <property type="entry name" value="NADH DEHYDROGENASE UBIQUINONE IRON-SULFUR PROTEIN 8, MITOCHONDRIAL"/>
    <property type="match status" value="1"/>
</dbReference>
<evidence type="ECO:0000256" key="3">
    <source>
        <dbReference type="ARBA" id="ARBA00023004"/>
    </source>
</evidence>
<evidence type="ECO:0000256" key="2">
    <source>
        <dbReference type="ARBA" id="ARBA00022723"/>
    </source>
</evidence>
<accession>A0A317G0L3</accession>
<evidence type="ECO:0000256" key="5">
    <source>
        <dbReference type="SAM" id="MobiDB-lite"/>
    </source>
</evidence>
<evidence type="ECO:0000313" key="7">
    <source>
        <dbReference type="EMBL" id="PWT25930.1"/>
    </source>
</evidence>
<evidence type="ECO:0000256" key="1">
    <source>
        <dbReference type="ARBA" id="ARBA00022485"/>
    </source>
</evidence>
<dbReference type="PROSITE" id="PS51379">
    <property type="entry name" value="4FE4S_FER_2"/>
    <property type="match status" value="2"/>
</dbReference>
<evidence type="ECO:0000313" key="8">
    <source>
        <dbReference type="Proteomes" id="UP000245488"/>
    </source>
</evidence>
<keyword evidence="2" id="KW-0479">Metal-binding</keyword>
<dbReference type="AlphaFoldDB" id="A0A317G0L3"/>
<reference evidence="7 8" key="1">
    <citation type="submission" date="2017-09" db="EMBL/GenBank/DDBJ databases">
        <title>High-quality draft genome sequence of Butyrivibrio fibrisolvens INBov1, isolated from cow rumen.</title>
        <authorList>
            <person name="Rodriguez Hernaez J."/>
            <person name="Rivarola M."/>
            <person name="Paniego N."/>
            <person name="Cravero S."/>
            <person name="Ceron Cucchi M."/>
            <person name="Martinez M.C."/>
        </authorList>
    </citation>
    <scope>NUCLEOTIDE SEQUENCE [LARGE SCALE GENOMIC DNA]</scope>
    <source>
        <strain evidence="7 8">INBov1</strain>
        <plasmid evidence="8">pinbov266</plasmid>
    </source>
</reference>
<dbReference type="GO" id="GO:0051539">
    <property type="term" value="F:4 iron, 4 sulfur cluster binding"/>
    <property type="evidence" value="ECO:0007669"/>
    <property type="project" value="UniProtKB-KW"/>
</dbReference>
<keyword evidence="1" id="KW-0004">4Fe-4S</keyword>
<feature type="region of interest" description="Disordered" evidence="5">
    <location>
        <begin position="101"/>
        <end position="132"/>
    </location>
</feature>
<keyword evidence="3" id="KW-0408">Iron</keyword>
<dbReference type="Proteomes" id="UP000245488">
    <property type="component" value="Plasmid pINBov266"/>
</dbReference>
<dbReference type="InterPro" id="IPR017896">
    <property type="entry name" value="4Fe4S_Fe-S-bd"/>
</dbReference>
<dbReference type="Gene3D" id="3.30.70.3270">
    <property type="match status" value="1"/>
</dbReference>
<dbReference type="GO" id="GO:0016020">
    <property type="term" value="C:membrane"/>
    <property type="evidence" value="ECO:0007669"/>
    <property type="project" value="InterPro"/>
</dbReference>
<feature type="domain" description="4Fe-4S ferredoxin-type" evidence="6">
    <location>
        <begin position="36"/>
        <end position="65"/>
    </location>
</feature>
<feature type="compositionally biased region" description="Low complexity" evidence="5">
    <location>
        <begin position="121"/>
        <end position="132"/>
    </location>
</feature>
<evidence type="ECO:0000259" key="6">
    <source>
        <dbReference type="PROSITE" id="PS51379"/>
    </source>
</evidence>
<feature type="domain" description="4Fe-4S ferredoxin-type" evidence="6">
    <location>
        <begin position="67"/>
        <end position="96"/>
    </location>
</feature>
<dbReference type="PROSITE" id="PS00198">
    <property type="entry name" value="4FE4S_FER_1"/>
    <property type="match status" value="2"/>
</dbReference>
<feature type="compositionally biased region" description="Basic and acidic residues" evidence="5">
    <location>
        <begin position="105"/>
        <end position="117"/>
    </location>
</feature>
<proteinExistence type="predicted"/>